<name>A0A915K3B3_ROMCU</name>
<dbReference type="PANTHER" id="PTHR24320:SF282">
    <property type="entry name" value="WW DOMAIN-CONTAINING OXIDOREDUCTASE"/>
    <property type="match status" value="1"/>
</dbReference>
<protein>
    <submittedName>
        <fullName evidence="5">Uncharacterized protein</fullName>
    </submittedName>
</protein>
<dbReference type="SUPFAM" id="SSF51735">
    <property type="entry name" value="NAD(P)-binding Rossmann-fold domains"/>
    <property type="match status" value="1"/>
</dbReference>
<comment type="similarity">
    <text evidence="1">Belongs to the short-chain dehydrogenases/reductases (SDR) family.</text>
</comment>
<dbReference type="WBParaSite" id="nRc.2.0.1.t32811-RA">
    <property type="protein sequence ID" value="nRc.2.0.1.t32811-RA"/>
    <property type="gene ID" value="nRc.2.0.1.g32811"/>
</dbReference>
<organism evidence="4 5">
    <name type="scientific">Romanomermis culicivorax</name>
    <name type="common">Nematode worm</name>
    <dbReference type="NCBI Taxonomy" id="13658"/>
    <lineage>
        <taxon>Eukaryota</taxon>
        <taxon>Metazoa</taxon>
        <taxon>Ecdysozoa</taxon>
        <taxon>Nematoda</taxon>
        <taxon>Enoplea</taxon>
        <taxon>Dorylaimia</taxon>
        <taxon>Mermithida</taxon>
        <taxon>Mermithoidea</taxon>
        <taxon>Mermithidae</taxon>
        <taxon>Romanomermis</taxon>
    </lineage>
</organism>
<dbReference type="Gene3D" id="3.40.50.720">
    <property type="entry name" value="NAD(P)-binding Rossmann-like Domain"/>
    <property type="match status" value="1"/>
</dbReference>
<reference evidence="5" key="1">
    <citation type="submission" date="2022-11" db="UniProtKB">
        <authorList>
            <consortium name="WormBaseParasite"/>
        </authorList>
    </citation>
    <scope>IDENTIFICATION</scope>
</reference>
<proteinExistence type="inferred from homology"/>
<keyword evidence="2" id="KW-0521">NADP</keyword>
<accession>A0A915K3B3</accession>
<keyword evidence="3" id="KW-0560">Oxidoreductase</keyword>
<dbReference type="Pfam" id="PF00106">
    <property type="entry name" value="adh_short"/>
    <property type="match status" value="1"/>
</dbReference>
<evidence type="ECO:0000256" key="1">
    <source>
        <dbReference type="ARBA" id="ARBA00006484"/>
    </source>
</evidence>
<evidence type="ECO:0000256" key="2">
    <source>
        <dbReference type="ARBA" id="ARBA00022857"/>
    </source>
</evidence>
<dbReference type="PRINTS" id="PR00081">
    <property type="entry name" value="GDHRDH"/>
</dbReference>
<evidence type="ECO:0000313" key="4">
    <source>
        <dbReference type="Proteomes" id="UP000887565"/>
    </source>
</evidence>
<dbReference type="Proteomes" id="UP000887565">
    <property type="component" value="Unplaced"/>
</dbReference>
<dbReference type="GO" id="GO:0016491">
    <property type="term" value="F:oxidoreductase activity"/>
    <property type="evidence" value="ECO:0007669"/>
    <property type="project" value="UniProtKB-KW"/>
</dbReference>
<evidence type="ECO:0000313" key="5">
    <source>
        <dbReference type="WBParaSite" id="nRc.2.0.1.t32811-RA"/>
    </source>
</evidence>
<evidence type="ECO:0000256" key="3">
    <source>
        <dbReference type="ARBA" id="ARBA00023002"/>
    </source>
</evidence>
<dbReference type="InterPro" id="IPR002347">
    <property type="entry name" value="SDR_fam"/>
</dbReference>
<dbReference type="OMA" id="TLYCATH"/>
<dbReference type="AlphaFoldDB" id="A0A915K3B3"/>
<dbReference type="InterPro" id="IPR036291">
    <property type="entry name" value="NAD(P)-bd_dom_sf"/>
</dbReference>
<keyword evidence="4" id="KW-1185">Reference proteome</keyword>
<sequence>MTSKRPSPSSLFEKADLSGQVFFLTGGTSGIGRETARSLALKNATVVIASRDSIQAGSLIQEVKHSKLDAKIEFLELDLSDLVSVQECADSFLSRYSFLHCLILNAGVFNPVHRITDDDFESTFQINYMSQAYLAHQLIPALRNGAPSRLVVVSCEHYKGLGGKLPVNKVTWRHLSPTHKLYFNSAPYAYGLSKLCLMLFSYQFNRTYAGQGIISNIVDPGTCRNTNLYKNSKVASLFYKLKHPFRQNVTRGAAKVVYCALEKDVSNSGGKFFRDFRQARPPNRASNSQVAQLLWSRTEFMIQMFLERLKNKDHRSNFDRNHGNRVTL</sequence>
<dbReference type="PANTHER" id="PTHR24320">
    <property type="entry name" value="RETINOL DEHYDROGENASE"/>
    <property type="match status" value="1"/>
</dbReference>